<name>A0AA86QGM0_9EUKA</name>
<reference evidence="2 3" key="2">
    <citation type="submission" date="2024-07" db="EMBL/GenBank/DDBJ databases">
        <authorList>
            <person name="Akdeniz Z."/>
        </authorList>
    </citation>
    <scope>NUCLEOTIDE SEQUENCE [LARGE SCALE GENOMIC DNA]</scope>
</reference>
<comment type="caution">
    <text evidence="1">The sequence shown here is derived from an EMBL/GenBank/DDBJ whole genome shotgun (WGS) entry which is preliminary data.</text>
</comment>
<sequence>MSQYNVTYLKIKQHCCGDACAGCDNISSIAQNYIAIQLNYIIQLCNVGLSSCYVKYQYLRVKLLRLIYYVQFSVLMPLIIERCHNQMTTYKRIDGSHLYLCNYYKLKECLYTSLFDQLVPAKPSIFNRCIFYREAYAFILQNMLALYFSRCEFISQLEQVKLNKSGSTTTPFLSAFITNQYYNSASLSVHLGFVRQVPTKFEME</sequence>
<evidence type="ECO:0000313" key="1">
    <source>
        <dbReference type="EMBL" id="CAI9958891.1"/>
    </source>
</evidence>
<organism evidence="1">
    <name type="scientific">Hexamita inflata</name>
    <dbReference type="NCBI Taxonomy" id="28002"/>
    <lineage>
        <taxon>Eukaryota</taxon>
        <taxon>Metamonada</taxon>
        <taxon>Diplomonadida</taxon>
        <taxon>Hexamitidae</taxon>
        <taxon>Hexamitinae</taxon>
        <taxon>Hexamita</taxon>
    </lineage>
</organism>
<dbReference type="EMBL" id="CAXDID020000502">
    <property type="protein sequence ID" value="CAL6097718.1"/>
    <property type="molecule type" value="Genomic_DNA"/>
</dbReference>
<gene>
    <name evidence="1" type="ORF">HINF_LOCUS46536</name>
    <name evidence="2" type="ORF">HINF_LOCUS69266</name>
</gene>
<evidence type="ECO:0000313" key="2">
    <source>
        <dbReference type="EMBL" id="CAL6097718.1"/>
    </source>
</evidence>
<proteinExistence type="predicted"/>
<protein>
    <submittedName>
        <fullName evidence="2">Hypothetical_protein</fullName>
    </submittedName>
</protein>
<evidence type="ECO:0000313" key="3">
    <source>
        <dbReference type="Proteomes" id="UP001642409"/>
    </source>
</evidence>
<keyword evidence="3" id="KW-1185">Reference proteome</keyword>
<dbReference type="AlphaFoldDB" id="A0AA86QGM0"/>
<accession>A0AA86QGM0</accession>
<dbReference type="EMBL" id="CATOUU010000910">
    <property type="protein sequence ID" value="CAI9958891.1"/>
    <property type="molecule type" value="Genomic_DNA"/>
</dbReference>
<dbReference type="Proteomes" id="UP001642409">
    <property type="component" value="Unassembled WGS sequence"/>
</dbReference>
<reference evidence="1" key="1">
    <citation type="submission" date="2023-06" db="EMBL/GenBank/DDBJ databases">
        <authorList>
            <person name="Kurt Z."/>
        </authorList>
    </citation>
    <scope>NUCLEOTIDE SEQUENCE</scope>
</reference>